<evidence type="ECO:0000313" key="3">
    <source>
        <dbReference type="Proteomes" id="UP000604046"/>
    </source>
</evidence>
<dbReference type="EMBL" id="CAJNDS010000253">
    <property type="protein sequence ID" value="CAE7034481.1"/>
    <property type="molecule type" value="Genomic_DNA"/>
</dbReference>
<dbReference type="AlphaFoldDB" id="A0A812IDA2"/>
<dbReference type="Proteomes" id="UP000604046">
    <property type="component" value="Unassembled WGS sequence"/>
</dbReference>
<keyword evidence="1" id="KW-0472">Membrane</keyword>
<evidence type="ECO:0000313" key="2">
    <source>
        <dbReference type="EMBL" id="CAE7034481.1"/>
    </source>
</evidence>
<comment type="caution">
    <text evidence="2">The sequence shown here is derived from an EMBL/GenBank/DDBJ whole genome shotgun (WGS) entry which is preliminary data.</text>
</comment>
<keyword evidence="3" id="KW-1185">Reference proteome</keyword>
<reference evidence="2" key="1">
    <citation type="submission" date="2021-02" db="EMBL/GenBank/DDBJ databases">
        <authorList>
            <person name="Dougan E. K."/>
            <person name="Rhodes N."/>
            <person name="Thang M."/>
            <person name="Chan C."/>
        </authorList>
    </citation>
    <scope>NUCLEOTIDE SEQUENCE</scope>
</reference>
<keyword evidence="1" id="KW-1133">Transmembrane helix</keyword>
<keyword evidence="1" id="KW-0812">Transmembrane</keyword>
<protein>
    <submittedName>
        <fullName evidence="2">Uncharacterized protein</fullName>
    </submittedName>
</protein>
<name>A0A812IDA2_9DINO</name>
<gene>
    <name evidence="2" type="ORF">SNAT2548_LOCUS4132</name>
</gene>
<evidence type="ECO:0000256" key="1">
    <source>
        <dbReference type="SAM" id="Phobius"/>
    </source>
</evidence>
<feature type="transmembrane region" description="Helical" evidence="1">
    <location>
        <begin position="235"/>
        <end position="253"/>
    </location>
</feature>
<proteinExistence type="predicted"/>
<sequence length="259" mass="28910">MRTGEDHGASDGAEDASLLRRPNTRNTLWSYIGQEVEIKYTVTLREKMLTADPSKAIRAQPFKGSHHGGQHVVVSFPGVHGDAWNILTGQDEEFQRRSLPSFTTTCVFLPKREHGLFEHGKHACYCDVLAKNSEKPIPEVDGEKIGCLWYEIWTANTQQAYGKSDVADYLVVTKLDGTLGNSQRAEKKFLEQSGCDFKTISIEQFADLAINSVDAFNVSEVVRVKVAYRLKTCSILVLLMLVLLLCLPLLILLKPEKAV</sequence>
<organism evidence="2 3">
    <name type="scientific">Symbiodinium natans</name>
    <dbReference type="NCBI Taxonomy" id="878477"/>
    <lineage>
        <taxon>Eukaryota</taxon>
        <taxon>Sar</taxon>
        <taxon>Alveolata</taxon>
        <taxon>Dinophyceae</taxon>
        <taxon>Suessiales</taxon>
        <taxon>Symbiodiniaceae</taxon>
        <taxon>Symbiodinium</taxon>
    </lineage>
</organism>
<accession>A0A812IDA2</accession>